<dbReference type="InterPro" id="IPR036047">
    <property type="entry name" value="F-box-like_dom_sf"/>
</dbReference>
<dbReference type="STRING" id="1448320.A0A319DXF8"/>
<evidence type="ECO:0000313" key="4">
    <source>
        <dbReference type="Proteomes" id="UP000247810"/>
    </source>
</evidence>
<feature type="domain" description="F-box" evidence="2">
    <location>
        <begin position="8"/>
        <end position="57"/>
    </location>
</feature>
<dbReference type="SUPFAM" id="SSF81383">
    <property type="entry name" value="F-box domain"/>
    <property type="match status" value="1"/>
</dbReference>
<dbReference type="Proteomes" id="UP000247810">
    <property type="component" value="Unassembled WGS sequence"/>
</dbReference>
<organism evidence="3 4">
    <name type="scientific">Aspergillus ellipticus CBS 707.79</name>
    <dbReference type="NCBI Taxonomy" id="1448320"/>
    <lineage>
        <taxon>Eukaryota</taxon>
        <taxon>Fungi</taxon>
        <taxon>Dikarya</taxon>
        <taxon>Ascomycota</taxon>
        <taxon>Pezizomycotina</taxon>
        <taxon>Eurotiomycetes</taxon>
        <taxon>Eurotiomycetidae</taxon>
        <taxon>Eurotiales</taxon>
        <taxon>Aspergillaceae</taxon>
        <taxon>Aspergillus</taxon>
        <taxon>Aspergillus subgen. Circumdati</taxon>
    </lineage>
</organism>
<keyword evidence="4" id="KW-1185">Reference proteome</keyword>
<sequence length="630" mass="69416">MATTSYVADPLSVLPPEIVLRVLEFTPVSALASLTAVSKAWHRFIDVTHQEAIYTSESKTAQPLGGARDFSFLSDSTSYSKLFEGISSWKELCKRQKLLGRNWAQSQPITRESILQVGNDPVWRFRADFKRRFFISTSHAGGLNVTDMDTGRVLWKLPSTLDHDGEDAVRPYAHLEYQDGMAIFDREGDAVEVWQAGLEGAERGEFRRLAVLNHDCQTRGFQLSHWTLCVVSSQGQGFVYDMTQRPPTLTTHLTIEHGAVGHLDQSKDAVIYSMGAQGYHAYDKSSGAFLGVLHPSRCAEKYHIRPPVAASPSASAALAGAVRNGPTYRLGTPRKDGLVPIGLAKGPLPPPSDLDHVRNGDDEWGAGMLNGDLFAGFSRAGRVFVCSDWRKALEGDASLAATSSLLECESDGSSFDLGGWLSVRNHRLMFEIHDRIYVVALDDQNRVQDVDHPTRASYSLLTSSMPQLAVPVSFMALYDDTIMTTYTTLGWRQSQTDDEPPQQERPARIFPTKVIRIVSLAPDLSTKSASTSNVDEPQDQRATGGGLWDPGQQNSQPNEISPAGLLQLVSLLGDEFEEEEEEDAEVMITDFHGDEDGEWEDEDEDDDDGDEDNENEEEDADADADAEAQA</sequence>
<feature type="region of interest" description="Disordered" evidence="1">
    <location>
        <begin position="525"/>
        <end position="560"/>
    </location>
</feature>
<dbReference type="Pfam" id="PF12937">
    <property type="entry name" value="F-box-like"/>
    <property type="match status" value="1"/>
</dbReference>
<dbReference type="AlphaFoldDB" id="A0A319DXF8"/>
<dbReference type="VEuPathDB" id="FungiDB:BO71DRAFT_321588"/>
<dbReference type="CDD" id="cd09917">
    <property type="entry name" value="F-box_SF"/>
    <property type="match status" value="1"/>
</dbReference>
<dbReference type="InterPro" id="IPR001810">
    <property type="entry name" value="F-box_dom"/>
</dbReference>
<proteinExistence type="predicted"/>
<evidence type="ECO:0000313" key="3">
    <source>
        <dbReference type="EMBL" id="PYH96123.1"/>
    </source>
</evidence>
<dbReference type="EMBL" id="KZ825842">
    <property type="protein sequence ID" value="PYH96123.1"/>
    <property type="molecule type" value="Genomic_DNA"/>
</dbReference>
<name>A0A319DXF8_9EURO</name>
<feature type="region of interest" description="Disordered" evidence="1">
    <location>
        <begin position="574"/>
        <end position="630"/>
    </location>
</feature>
<accession>A0A319DXF8</accession>
<dbReference type="OrthoDB" id="550575at2759"/>
<dbReference type="PROSITE" id="PS50181">
    <property type="entry name" value="FBOX"/>
    <property type="match status" value="1"/>
</dbReference>
<dbReference type="Gene3D" id="1.20.1280.50">
    <property type="match status" value="1"/>
</dbReference>
<evidence type="ECO:0000259" key="2">
    <source>
        <dbReference type="PROSITE" id="PS50181"/>
    </source>
</evidence>
<feature type="compositionally biased region" description="Acidic residues" evidence="1">
    <location>
        <begin position="574"/>
        <end position="585"/>
    </location>
</feature>
<evidence type="ECO:0000256" key="1">
    <source>
        <dbReference type="SAM" id="MobiDB-lite"/>
    </source>
</evidence>
<feature type="compositionally biased region" description="Acidic residues" evidence="1">
    <location>
        <begin position="593"/>
        <end position="630"/>
    </location>
</feature>
<gene>
    <name evidence="3" type="ORF">BO71DRAFT_321588</name>
</gene>
<feature type="compositionally biased region" description="Polar residues" evidence="1">
    <location>
        <begin position="525"/>
        <end position="535"/>
    </location>
</feature>
<protein>
    <recommendedName>
        <fullName evidence="2">F-box domain-containing protein</fullName>
    </recommendedName>
</protein>
<reference evidence="3 4" key="1">
    <citation type="submission" date="2018-02" db="EMBL/GenBank/DDBJ databases">
        <title>The genomes of Aspergillus section Nigri reveals drivers in fungal speciation.</title>
        <authorList>
            <consortium name="DOE Joint Genome Institute"/>
            <person name="Vesth T.C."/>
            <person name="Nybo J."/>
            <person name="Theobald S."/>
            <person name="Brandl J."/>
            <person name="Frisvad J.C."/>
            <person name="Nielsen K.F."/>
            <person name="Lyhne E.K."/>
            <person name="Kogle M.E."/>
            <person name="Kuo A."/>
            <person name="Riley R."/>
            <person name="Clum A."/>
            <person name="Nolan M."/>
            <person name="Lipzen A."/>
            <person name="Salamov A."/>
            <person name="Henrissat B."/>
            <person name="Wiebenga A."/>
            <person name="De vries R.P."/>
            <person name="Grigoriev I.V."/>
            <person name="Mortensen U.H."/>
            <person name="Andersen M.R."/>
            <person name="Baker S.E."/>
        </authorList>
    </citation>
    <scope>NUCLEOTIDE SEQUENCE [LARGE SCALE GENOMIC DNA]</scope>
    <source>
        <strain evidence="3 4">CBS 707.79</strain>
    </source>
</reference>